<evidence type="ECO:0000313" key="2">
    <source>
        <dbReference type="Proteomes" id="UP000694415"/>
    </source>
</evidence>
<protein>
    <submittedName>
        <fullName evidence="1">Uncharacterized protein</fullName>
    </submittedName>
</protein>
<dbReference type="AlphaFoldDB" id="A0A8C6GB46"/>
<evidence type="ECO:0000313" key="1">
    <source>
        <dbReference type="Ensembl" id="ENSMSIP00000003260.1"/>
    </source>
</evidence>
<accession>A0A8C6GB46</accession>
<dbReference type="Ensembl" id="ENSMSIT00000004126.1">
    <property type="protein sequence ID" value="ENSMSIP00000003260.1"/>
    <property type="gene ID" value="ENSMSIG00000003044.1"/>
</dbReference>
<dbReference type="Proteomes" id="UP000694415">
    <property type="component" value="Unplaced"/>
</dbReference>
<sequence>HSHELAAAFSPGPFFTWKTQVACGFWDFPFLHLRERSVLNQFCRLGADYIQFFELIVQSTGLCTAAGGRLLSRSIFYRARVLPGSH</sequence>
<proteinExistence type="predicted"/>
<keyword evidence="2" id="KW-1185">Reference proteome</keyword>
<reference evidence="1" key="2">
    <citation type="submission" date="2025-09" db="UniProtKB">
        <authorList>
            <consortium name="Ensembl"/>
        </authorList>
    </citation>
    <scope>IDENTIFICATION</scope>
</reference>
<organism evidence="1 2">
    <name type="scientific">Mus spicilegus</name>
    <name type="common">Mound-building mouse</name>
    <dbReference type="NCBI Taxonomy" id="10103"/>
    <lineage>
        <taxon>Eukaryota</taxon>
        <taxon>Metazoa</taxon>
        <taxon>Chordata</taxon>
        <taxon>Craniata</taxon>
        <taxon>Vertebrata</taxon>
        <taxon>Euteleostomi</taxon>
        <taxon>Mammalia</taxon>
        <taxon>Eutheria</taxon>
        <taxon>Euarchontoglires</taxon>
        <taxon>Glires</taxon>
        <taxon>Rodentia</taxon>
        <taxon>Myomorpha</taxon>
        <taxon>Muroidea</taxon>
        <taxon>Muridae</taxon>
        <taxon>Murinae</taxon>
        <taxon>Mus</taxon>
        <taxon>Mus</taxon>
    </lineage>
</organism>
<name>A0A8C6GB46_MUSSI</name>
<reference evidence="1" key="1">
    <citation type="submission" date="2025-08" db="UniProtKB">
        <authorList>
            <consortium name="Ensembl"/>
        </authorList>
    </citation>
    <scope>IDENTIFICATION</scope>
</reference>